<evidence type="ECO:0000256" key="1">
    <source>
        <dbReference type="SAM" id="MobiDB-lite"/>
    </source>
</evidence>
<gene>
    <name evidence="2" type="ORF">COHA_010331</name>
</gene>
<organism evidence="2 3">
    <name type="scientific">Chlorella ohadii</name>
    <dbReference type="NCBI Taxonomy" id="2649997"/>
    <lineage>
        <taxon>Eukaryota</taxon>
        <taxon>Viridiplantae</taxon>
        <taxon>Chlorophyta</taxon>
        <taxon>core chlorophytes</taxon>
        <taxon>Trebouxiophyceae</taxon>
        <taxon>Chlorellales</taxon>
        <taxon>Chlorellaceae</taxon>
        <taxon>Chlorella clade</taxon>
        <taxon>Chlorella</taxon>
    </lineage>
</organism>
<reference evidence="2" key="1">
    <citation type="submission" date="2020-11" db="EMBL/GenBank/DDBJ databases">
        <title>Chlorella ohadii genome sequencing and assembly.</title>
        <authorList>
            <person name="Murik O."/>
            <person name="Treves H."/>
            <person name="Kedem I."/>
            <person name="Shotland Y."/>
            <person name="Kaplan A."/>
        </authorList>
    </citation>
    <scope>NUCLEOTIDE SEQUENCE</scope>
    <source>
        <strain evidence="2">1</strain>
    </source>
</reference>
<dbReference type="Proteomes" id="UP001205105">
    <property type="component" value="Unassembled WGS sequence"/>
</dbReference>
<feature type="region of interest" description="Disordered" evidence="1">
    <location>
        <begin position="365"/>
        <end position="389"/>
    </location>
</feature>
<keyword evidence="3" id="KW-1185">Reference proteome</keyword>
<feature type="compositionally biased region" description="Low complexity" evidence="1">
    <location>
        <begin position="365"/>
        <end position="388"/>
    </location>
</feature>
<feature type="region of interest" description="Disordered" evidence="1">
    <location>
        <begin position="458"/>
        <end position="482"/>
    </location>
</feature>
<accession>A0AAD5DG26</accession>
<feature type="compositionally biased region" description="Low complexity" evidence="1">
    <location>
        <begin position="458"/>
        <end position="474"/>
    </location>
</feature>
<evidence type="ECO:0000313" key="3">
    <source>
        <dbReference type="Proteomes" id="UP001205105"/>
    </source>
</evidence>
<proteinExistence type="predicted"/>
<protein>
    <submittedName>
        <fullName evidence="2">Uncharacterized protein</fullName>
    </submittedName>
</protein>
<dbReference type="AlphaFoldDB" id="A0AAD5DG26"/>
<name>A0AAD5DG26_9CHLO</name>
<comment type="caution">
    <text evidence="2">The sequence shown here is derived from an EMBL/GenBank/DDBJ whole genome shotgun (WGS) entry which is preliminary data.</text>
</comment>
<evidence type="ECO:0000313" key="2">
    <source>
        <dbReference type="EMBL" id="KAI7835778.1"/>
    </source>
</evidence>
<sequence>MQTALLLEGLRITADEWPHNPQLLSAVIDVIAALASHGSATAVAAAQQQSSSSIDAADLVYETYAILFTGACHLTCTIRDSGQMARLSDADALRFGSALSLAVRGMPVLLRGFVEHTQAYGDVDPAAAPAGSLLSHVEKLINMGTCMLYNGVLDVLAGPSQPGLQQHLSPRVQRALRASMLQPQQLAGWLDSTVAAARTLFHLKGEQEVKAPVLKTFIQLWAMGDLPTAQLVQGTSLQADVFSLLADCTIALKQRLEAARPEPISHEDLKKLMVLVAGMNHSGLLSARKQFMGNIPAGTALLEAAASLFVALPLEPAEPAAPGLVDSLGGATLNLAATIGFLAGDVTEACYAQQAEQVQQAQQAEQAQQQEQMPQQAQQQEHQQEQAATGGMSEACVHLAAAVVRKQHWLLNELAAALAAAAEAMLRMHPLFAQLASTVCAEVPAGSEVASLAAGLPGQQAAKASSPSSSGKASSGRDAMSGSTALGETAARAACLPRFLALLATKMAARIAVYAAAHGSEDDERIQRMLDCAALLALEQLPLAEEVNANPALDVFDVTRAWSEQMCLLCLLLRTQRTQALALAHGAGAAVGRALAGALVSSSWD</sequence>
<dbReference type="EMBL" id="JADXDR010000228">
    <property type="protein sequence ID" value="KAI7835778.1"/>
    <property type="molecule type" value="Genomic_DNA"/>
</dbReference>